<dbReference type="InterPro" id="IPR051019">
    <property type="entry name" value="VLCFA-Steroid_DH"/>
</dbReference>
<dbReference type="KEGG" id="msar:MSAR_47280"/>
<organism evidence="3 4">
    <name type="scientific">Mycolicibacterium sarraceniae</name>
    <dbReference type="NCBI Taxonomy" id="1534348"/>
    <lineage>
        <taxon>Bacteria</taxon>
        <taxon>Bacillati</taxon>
        <taxon>Actinomycetota</taxon>
        <taxon>Actinomycetes</taxon>
        <taxon>Mycobacteriales</taxon>
        <taxon>Mycobacteriaceae</taxon>
        <taxon>Mycolicibacterium</taxon>
    </lineage>
</organism>
<keyword evidence="4" id="KW-1185">Reference proteome</keyword>
<dbReference type="Proteomes" id="UP000466445">
    <property type="component" value="Chromosome"/>
</dbReference>
<dbReference type="InterPro" id="IPR036291">
    <property type="entry name" value="NAD(P)-bd_dom_sf"/>
</dbReference>
<dbReference type="Gene3D" id="3.40.50.720">
    <property type="entry name" value="NAD(P)-binding Rossmann-like Domain"/>
    <property type="match status" value="1"/>
</dbReference>
<dbReference type="InterPro" id="IPR002347">
    <property type="entry name" value="SDR_fam"/>
</dbReference>
<dbReference type="Pfam" id="PF00106">
    <property type="entry name" value="adh_short"/>
    <property type="match status" value="1"/>
</dbReference>
<reference evidence="3 4" key="1">
    <citation type="journal article" date="2019" name="Emerg. Microbes Infect.">
        <title>Comprehensive subspecies identification of 175 nontuberculous mycobacteria species based on 7547 genomic profiles.</title>
        <authorList>
            <person name="Matsumoto Y."/>
            <person name="Kinjo T."/>
            <person name="Motooka D."/>
            <person name="Nabeya D."/>
            <person name="Jung N."/>
            <person name="Uechi K."/>
            <person name="Horii T."/>
            <person name="Iida T."/>
            <person name="Fujita J."/>
            <person name="Nakamura S."/>
        </authorList>
    </citation>
    <scope>NUCLEOTIDE SEQUENCE [LARGE SCALE GENOMIC DNA]</scope>
    <source>
        <strain evidence="3 4">JCM 30395</strain>
    </source>
</reference>
<comment type="similarity">
    <text evidence="1">Belongs to the short-chain dehydrogenases/reductases (SDR) family.</text>
</comment>
<evidence type="ECO:0000313" key="3">
    <source>
        <dbReference type="EMBL" id="BBY61592.1"/>
    </source>
</evidence>
<dbReference type="GO" id="GO:0016491">
    <property type="term" value="F:oxidoreductase activity"/>
    <property type="evidence" value="ECO:0007669"/>
    <property type="project" value="UniProtKB-KW"/>
</dbReference>
<dbReference type="AlphaFoldDB" id="A0A7I7SX24"/>
<evidence type="ECO:0000313" key="4">
    <source>
        <dbReference type="Proteomes" id="UP000466445"/>
    </source>
</evidence>
<dbReference type="EMBL" id="AP022595">
    <property type="protein sequence ID" value="BBY61592.1"/>
    <property type="molecule type" value="Genomic_DNA"/>
</dbReference>
<dbReference type="RefSeq" id="WP_163701049.1">
    <property type="nucleotide sequence ID" value="NZ_AP022595.1"/>
</dbReference>
<accession>A0A7I7SX24</accession>
<dbReference type="SUPFAM" id="SSF51735">
    <property type="entry name" value="NAD(P)-binding Rossmann-fold domains"/>
    <property type="match status" value="1"/>
</dbReference>
<dbReference type="PANTHER" id="PTHR43899:SF13">
    <property type="entry name" value="RH59310P"/>
    <property type="match status" value="1"/>
</dbReference>
<sequence length="275" mass="29922">MNKPHPLDKYAGSWALITGSAREVGLGYAFARQIASRKINLVLVDVLADELESRAAELRSRYGVDVRAIPADLADLSVYPEILDAVSDIDVDVLICDHMFTPQDTPKILDMSLDVHNAMIDINARAYVNLIHPFGNLMVTRGKGAIVVVSSGSGLLPTPFTGSYSANKAFQSLFGEALWFETRGTGVDVLVMSAGLMRTHGDAYSKYPQWQIADPNDAATEALRAIGRKHMVMPGHANRFFTLLNTRLMSRRRAVTMVGKFMARGLGKSAGPKAG</sequence>
<dbReference type="PANTHER" id="PTHR43899">
    <property type="entry name" value="RH59310P"/>
    <property type="match status" value="1"/>
</dbReference>
<evidence type="ECO:0000256" key="2">
    <source>
        <dbReference type="ARBA" id="ARBA00023002"/>
    </source>
</evidence>
<gene>
    <name evidence="3" type="ORF">MSAR_47280</name>
</gene>
<keyword evidence="2" id="KW-0560">Oxidoreductase</keyword>
<evidence type="ECO:0000256" key="1">
    <source>
        <dbReference type="ARBA" id="ARBA00006484"/>
    </source>
</evidence>
<name>A0A7I7SX24_9MYCO</name>
<proteinExistence type="inferred from homology"/>
<protein>
    <submittedName>
        <fullName evidence="3">Short-chain dehydrogenase</fullName>
    </submittedName>
</protein>
<dbReference type="PRINTS" id="PR00081">
    <property type="entry name" value="GDHRDH"/>
</dbReference>